<comment type="similarity">
    <text evidence="1">Belongs to the barstar family.</text>
</comment>
<organism evidence="3 4">
    <name type="scientific">Nocardia callitridis</name>
    <dbReference type="NCBI Taxonomy" id="648753"/>
    <lineage>
        <taxon>Bacteria</taxon>
        <taxon>Bacillati</taxon>
        <taxon>Actinomycetota</taxon>
        <taxon>Actinomycetes</taxon>
        <taxon>Mycobacteriales</taxon>
        <taxon>Nocardiaceae</taxon>
        <taxon>Nocardia</taxon>
    </lineage>
</organism>
<evidence type="ECO:0000313" key="3">
    <source>
        <dbReference type="EMBL" id="GAA5042945.1"/>
    </source>
</evidence>
<protein>
    <recommendedName>
        <fullName evidence="2">Barstar (barnase inhibitor) domain-containing protein</fullName>
    </recommendedName>
</protein>
<dbReference type="SUPFAM" id="SSF52038">
    <property type="entry name" value="Barstar-related"/>
    <property type="match status" value="1"/>
</dbReference>
<gene>
    <name evidence="3" type="ORF">GCM10023318_03850</name>
</gene>
<dbReference type="EMBL" id="BAABJM010000001">
    <property type="protein sequence ID" value="GAA5042945.1"/>
    <property type="molecule type" value="Genomic_DNA"/>
</dbReference>
<keyword evidence="4" id="KW-1185">Reference proteome</keyword>
<dbReference type="InterPro" id="IPR000468">
    <property type="entry name" value="Barstar"/>
</dbReference>
<accession>A0ABP9JS03</accession>
<feature type="domain" description="Barstar (barnase inhibitor)" evidence="2">
    <location>
        <begin position="55"/>
        <end position="151"/>
    </location>
</feature>
<dbReference type="Pfam" id="PF01337">
    <property type="entry name" value="Barstar"/>
    <property type="match status" value="1"/>
</dbReference>
<evidence type="ECO:0000259" key="2">
    <source>
        <dbReference type="Pfam" id="PF01337"/>
    </source>
</evidence>
<evidence type="ECO:0000256" key="1">
    <source>
        <dbReference type="ARBA" id="ARBA00006845"/>
    </source>
</evidence>
<comment type="caution">
    <text evidence="3">The sequence shown here is derived from an EMBL/GenBank/DDBJ whole genome shotgun (WGS) entry which is preliminary data.</text>
</comment>
<reference evidence="4" key="1">
    <citation type="journal article" date="2019" name="Int. J. Syst. Evol. Microbiol.">
        <title>The Global Catalogue of Microorganisms (GCM) 10K type strain sequencing project: providing services to taxonomists for standard genome sequencing and annotation.</title>
        <authorList>
            <consortium name="The Broad Institute Genomics Platform"/>
            <consortium name="The Broad Institute Genome Sequencing Center for Infectious Disease"/>
            <person name="Wu L."/>
            <person name="Ma J."/>
        </authorList>
    </citation>
    <scope>NUCLEOTIDE SEQUENCE [LARGE SCALE GENOMIC DNA]</scope>
    <source>
        <strain evidence="4">JCM 18298</strain>
    </source>
</reference>
<sequence length="166" mass="18137">MTATVRWSRFLARPAESGSSDGLPASESPPAMGSLAVNAAQLSGLRALAPSDYLVRELRGTKMRTVAGVFDEFAAAFQFGYYFGENKDAFDECLRDLDDFLGTSTGYLAVIRDSAQLLADDPDQREWFGEAIGDGADYWWRRDTAFRVVLQGEPAGLRAVTLELPA</sequence>
<dbReference type="Proteomes" id="UP001500603">
    <property type="component" value="Unassembled WGS sequence"/>
</dbReference>
<dbReference type="RefSeq" id="WP_345493234.1">
    <property type="nucleotide sequence ID" value="NZ_BAABJM010000001.1"/>
</dbReference>
<evidence type="ECO:0000313" key="4">
    <source>
        <dbReference type="Proteomes" id="UP001500603"/>
    </source>
</evidence>
<name>A0ABP9JS03_9NOCA</name>
<dbReference type="InterPro" id="IPR035905">
    <property type="entry name" value="Barstar-like_sf"/>
</dbReference>
<dbReference type="Gene3D" id="3.30.370.10">
    <property type="entry name" value="Barstar-like"/>
    <property type="match status" value="1"/>
</dbReference>
<proteinExistence type="inferred from homology"/>